<evidence type="ECO:0000313" key="2">
    <source>
        <dbReference type="Proteomes" id="UP001279410"/>
    </source>
</evidence>
<organism evidence="1 2">
    <name type="scientific">Lates japonicus</name>
    <name type="common">Japanese lates</name>
    <dbReference type="NCBI Taxonomy" id="270547"/>
    <lineage>
        <taxon>Eukaryota</taxon>
        <taxon>Metazoa</taxon>
        <taxon>Chordata</taxon>
        <taxon>Craniata</taxon>
        <taxon>Vertebrata</taxon>
        <taxon>Euteleostomi</taxon>
        <taxon>Actinopterygii</taxon>
        <taxon>Neopterygii</taxon>
        <taxon>Teleostei</taxon>
        <taxon>Neoteleostei</taxon>
        <taxon>Acanthomorphata</taxon>
        <taxon>Carangaria</taxon>
        <taxon>Carangaria incertae sedis</taxon>
        <taxon>Centropomidae</taxon>
        <taxon>Lates</taxon>
    </lineage>
</organism>
<evidence type="ECO:0000313" key="1">
    <source>
        <dbReference type="EMBL" id="GLD54425.1"/>
    </source>
</evidence>
<proteinExistence type="predicted"/>
<reference evidence="1" key="1">
    <citation type="submission" date="2022-08" db="EMBL/GenBank/DDBJ databases">
        <title>Genome sequencing of akame (Lates japonicus).</title>
        <authorList>
            <person name="Hashiguchi Y."/>
            <person name="Takahashi H."/>
        </authorList>
    </citation>
    <scope>NUCLEOTIDE SEQUENCE</scope>
    <source>
        <strain evidence="1">Kochi</strain>
    </source>
</reference>
<keyword evidence="2" id="KW-1185">Reference proteome</keyword>
<dbReference type="Pfam" id="PF00839">
    <property type="entry name" value="Cys_rich_FGFR"/>
    <property type="match status" value="1"/>
</dbReference>
<protein>
    <submittedName>
        <fullName evidence="1">Golgi apparatus protein 1-like protein</fullName>
    </submittedName>
</protein>
<accession>A0AAD3MIY5</accession>
<gene>
    <name evidence="1" type="ORF">AKAME5_000705200</name>
</gene>
<dbReference type="AlphaFoldDB" id="A0AAD3MIY5"/>
<dbReference type="EMBL" id="BRZM01000019">
    <property type="protein sequence ID" value="GLD54425.1"/>
    <property type="molecule type" value="Genomic_DNA"/>
</dbReference>
<dbReference type="Proteomes" id="UP001279410">
    <property type="component" value="Unassembled WGS sequence"/>
</dbReference>
<sequence length="61" mass="6804">MGCVGNVTGCSNLSFLSRFLFQETEIAAECNHLLWNYKLNLTTDPKFESVAVEVCKTTISE</sequence>
<name>A0AAD3MIY5_LATJO</name>
<dbReference type="GO" id="GO:0016020">
    <property type="term" value="C:membrane"/>
    <property type="evidence" value="ECO:0007669"/>
    <property type="project" value="InterPro"/>
</dbReference>
<comment type="caution">
    <text evidence="1">The sequence shown here is derived from an EMBL/GenBank/DDBJ whole genome shotgun (WGS) entry which is preliminary data.</text>
</comment>
<feature type="non-terminal residue" evidence="1">
    <location>
        <position position="61"/>
    </location>
</feature>
<dbReference type="InterPro" id="IPR001893">
    <property type="entry name" value="Cys-rich_GLG1_repeat"/>
</dbReference>